<proteinExistence type="predicted"/>
<comment type="caution">
    <text evidence="2">The sequence shown here is derived from an EMBL/GenBank/DDBJ whole genome shotgun (WGS) entry which is preliminary data.</text>
</comment>
<keyword evidence="1" id="KW-0472">Membrane</keyword>
<keyword evidence="1" id="KW-0812">Transmembrane</keyword>
<reference evidence="2" key="2">
    <citation type="submission" date="2020-09" db="EMBL/GenBank/DDBJ databases">
        <authorList>
            <person name="Sun Q."/>
            <person name="Ohkuma M."/>
        </authorList>
    </citation>
    <scope>NUCLEOTIDE SEQUENCE</scope>
    <source>
        <strain evidence="2">JCM 30078</strain>
    </source>
</reference>
<dbReference type="EMBL" id="BMPO01000003">
    <property type="protein sequence ID" value="GGJ88553.1"/>
    <property type="molecule type" value="Genomic_DNA"/>
</dbReference>
<dbReference type="AlphaFoldDB" id="A0A917PRR5"/>
<accession>A0A917PRR5</accession>
<evidence type="ECO:0000256" key="1">
    <source>
        <dbReference type="SAM" id="Phobius"/>
    </source>
</evidence>
<evidence type="ECO:0000313" key="2">
    <source>
        <dbReference type="EMBL" id="GGJ88553.1"/>
    </source>
</evidence>
<reference evidence="2" key="1">
    <citation type="journal article" date="2014" name="Int. J. Syst. Evol. Microbiol.">
        <title>Complete genome sequence of Corynebacterium casei LMG S-19264T (=DSM 44701T), isolated from a smear-ripened cheese.</title>
        <authorList>
            <consortium name="US DOE Joint Genome Institute (JGI-PGF)"/>
            <person name="Walter F."/>
            <person name="Albersmeier A."/>
            <person name="Kalinowski J."/>
            <person name="Ruckert C."/>
        </authorList>
    </citation>
    <scope>NUCLEOTIDE SEQUENCE</scope>
    <source>
        <strain evidence="2">JCM 30078</strain>
    </source>
</reference>
<dbReference type="Proteomes" id="UP000635983">
    <property type="component" value="Unassembled WGS sequence"/>
</dbReference>
<keyword evidence="3" id="KW-1185">Reference proteome</keyword>
<feature type="transmembrane region" description="Helical" evidence="1">
    <location>
        <begin position="82"/>
        <end position="102"/>
    </location>
</feature>
<gene>
    <name evidence="2" type="ORF">GCM10009304_12780</name>
</gene>
<sequence length="248" mass="27331">MNKSPSEHELHAYIDGHLDADARVRVEAALAADPVLAARVAAWQRDARALRSAFATDELRPNAELDPARIRQRSRQQRARRLAVAASLIVSLGMGGLGGWQLRGQHLAVSDLPMSDALQAYRMLVMEGSLRPDMVQERPGELQTWLGAHFADAASMPDLQRAGFTAVSGRLMSTGEGPAAMVVYRDAQGRSITFYIRPPGREDYMLRPGERREGELMARYWSGQGYNYALVGTNNPDMERTLRAAAEG</sequence>
<organism evidence="2 3">
    <name type="scientific">Pseudomonas matsuisoli</name>
    <dbReference type="NCBI Taxonomy" id="1515666"/>
    <lineage>
        <taxon>Bacteria</taxon>
        <taxon>Pseudomonadati</taxon>
        <taxon>Pseudomonadota</taxon>
        <taxon>Gammaproteobacteria</taxon>
        <taxon>Pseudomonadales</taxon>
        <taxon>Pseudomonadaceae</taxon>
        <taxon>Pseudomonas</taxon>
    </lineage>
</organism>
<evidence type="ECO:0000313" key="3">
    <source>
        <dbReference type="Proteomes" id="UP000635983"/>
    </source>
</evidence>
<keyword evidence="1" id="KW-1133">Transmembrane helix</keyword>
<protein>
    <submittedName>
        <fullName evidence="2">Regulator</fullName>
    </submittedName>
</protein>
<name>A0A917PRR5_9PSED</name>
<dbReference type="RefSeq" id="WP_188982341.1">
    <property type="nucleotide sequence ID" value="NZ_BMPO01000003.1"/>
</dbReference>